<evidence type="ECO:0000256" key="1">
    <source>
        <dbReference type="ARBA" id="ARBA00022676"/>
    </source>
</evidence>
<protein>
    <submittedName>
        <fullName evidence="6">Alpha-(1,6)-fucosyltransferase</fullName>
    </submittedName>
</protein>
<proteinExistence type="inferred from homology"/>
<accession>A0A423SHJ5</accession>
<evidence type="ECO:0000256" key="2">
    <source>
        <dbReference type="ARBA" id="ARBA00022679"/>
    </source>
</evidence>
<organism evidence="6 7">
    <name type="scientific">Penaeus vannamei</name>
    <name type="common">Whiteleg shrimp</name>
    <name type="synonym">Litopenaeus vannamei</name>
    <dbReference type="NCBI Taxonomy" id="6689"/>
    <lineage>
        <taxon>Eukaryota</taxon>
        <taxon>Metazoa</taxon>
        <taxon>Ecdysozoa</taxon>
        <taxon>Arthropoda</taxon>
        <taxon>Crustacea</taxon>
        <taxon>Multicrustacea</taxon>
        <taxon>Malacostraca</taxon>
        <taxon>Eumalacostraca</taxon>
        <taxon>Eucarida</taxon>
        <taxon>Decapoda</taxon>
        <taxon>Dendrobranchiata</taxon>
        <taxon>Penaeoidea</taxon>
        <taxon>Penaeidae</taxon>
        <taxon>Penaeus</taxon>
    </lineage>
</organism>
<name>A0A423SHJ5_PENVA</name>
<evidence type="ECO:0000259" key="5">
    <source>
        <dbReference type="PROSITE" id="PS51659"/>
    </source>
</evidence>
<dbReference type="OrthoDB" id="6357274at2759"/>
<dbReference type="GO" id="GO:0006487">
    <property type="term" value="P:protein N-linked glycosylation"/>
    <property type="evidence" value="ECO:0007669"/>
    <property type="project" value="TreeGrafter"/>
</dbReference>
<dbReference type="PANTHER" id="PTHR13132:SF29">
    <property type="entry name" value="ALPHA-(1,6)-FUCOSYLTRANSFERASE"/>
    <property type="match status" value="1"/>
</dbReference>
<sequence>MAAQAPSPPGTNDTHVVSFPDSDKPKPRPNYFPRSVPRDFGQRLVKVHGDPFAWWMGQFFKYAMRMTEGFQEYVEKLGARLGFESPIVGIQVRRTDKLRHDSRFIELEEYMEVVDDFFDDLEVRGTNVTTRRIYLATDDPGVLQEAKKFPNYKFVFNEDSVASASLGRRGSVDNMKYLMADILFLSRSDFLVCGMSSNICRLAYELMQTLHSDATRKLVSLDLPFCIHGQTAQEVEARFPHTPRSTVTANTEGAFPFHPEKALTLTFSFLSSLSGREIALQKGDRVVRSVHYYSRHRNYHDGFWHGTNLRTGKSGFYPIYKTFEVQSLADTPSFDWIDRREEQLGLDLRKNFK</sequence>
<feature type="domain" description="GT23" evidence="5">
    <location>
        <begin position="1"/>
        <end position="221"/>
    </location>
</feature>
<dbReference type="Gene3D" id="2.30.30.40">
    <property type="entry name" value="SH3 Domains"/>
    <property type="match status" value="1"/>
</dbReference>
<dbReference type="EMBL" id="QCYY01003394">
    <property type="protein sequence ID" value="ROT63707.1"/>
    <property type="molecule type" value="Genomic_DNA"/>
</dbReference>
<dbReference type="Proteomes" id="UP000283509">
    <property type="component" value="Unassembled WGS sequence"/>
</dbReference>
<evidence type="ECO:0000256" key="4">
    <source>
        <dbReference type="SAM" id="MobiDB-lite"/>
    </source>
</evidence>
<comment type="similarity">
    <text evidence="3">Belongs to the glycosyltransferase 23 family.</text>
</comment>
<keyword evidence="7" id="KW-1185">Reference proteome</keyword>
<dbReference type="AlphaFoldDB" id="A0A423SHJ5"/>
<comment type="caution">
    <text evidence="6">The sequence shown here is derived from an EMBL/GenBank/DDBJ whole genome shotgun (WGS) entry which is preliminary data.</text>
</comment>
<keyword evidence="2 3" id="KW-0808">Transferase</keyword>
<dbReference type="Pfam" id="PF19745">
    <property type="entry name" value="FUT8_N_cat"/>
    <property type="match status" value="1"/>
</dbReference>
<dbReference type="PANTHER" id="PTHR13132">
    <property type="entry name" value="ALPHA- 1,6 -FUCOSYLTRANSFERASE"/>
    <property type="match status" value="1"/>
</dbReference>
<evidence type="ECO:0000313" key="7">
    <source>
        <dbReference type="Proteomes" id="UP000283509"/>
    </source>
</evidence>
<feature type="region of interest" description="Important for donor substrate binding" evidence="3">
    <location>
        <begin position="93"/>
        <end position="94"/>
    </location>
</feature>
<dbReference type="Gene3D" id="3.40.50.11350">
    <property type="match status" value="1"/>
</dbReference>
<keyword evidence="1 3" id="KW-0328">Glycosyltransferase</keyword>
<dbReference type="GO" id="GO:0046921">
    <property type="term" value="F:alpha-(1-&gt;6)-fucosyltransferase activity"/>
    <property type="evidence" value="ECO:0007669"/>
    <property type="project" value="TreeGrafter"/>
</dbReference>
<gene>
    <name evidence="6" type="ORF">C7M84_018387</name>
</gene>
<dbReference type="PROSITE" id="PS51659">
    <property type="entry name" value="GT23"/>
    <property type="match status" value="1"/>
</dbReference>
<evidence type="ECO:0000313" key="6">
    <source>
        <dbReference type="EMBL" id="ROT63707.1"/>
    </source>
</evidence>
<dbReference type="InterPro" id="IPR027350">
    <property type="entry name" value="GT23_dom"/>
</dbReference>
<reference evidence="6 7" key="1">
    <citation type="submission" date="2018-04" db="EMBL/GenBank/DDBJ databases">
        <authorList>
            <person name="Zhang X."/>
            <person name="Yuan J."/>
            <person name="Li F."/>
            <person name="Xiang J."/>
        </authorList>
    </citation>
    <scope>NUCLEOTIDE SEQUENCE [LARGE SCALE GENOMIC DNA]</scope>
    <source>
        <tissue evidence="6">Muscle</tissue>
    </source>
</reference>
<reference evidence="6 7" key="2">
    <citation type="submission" date="2019-01" db="EMBL/GenBank/DDBJ databases">
        <title>The decoding of complex shrimp genome reveals the adaptation for benthos swimmer, frequently molting mechanism and breeding impact on genome.</title>
        <authorList>
            <person name="Sun Y."/>
            <person name="Gao Y."/>
            <person name="Yu Y."/>
        </authorList>
    </citation>
    <scope>NUCLEOTIDE SEQUENCE [LARGE SCALE GENOMIC DNA]</scope>
    <source>
        <tissue evidence="6">Muscle</tissue>
    </source>
</reference>
<feature type="region of interest" description="Disordered" evidence="4">
    <location>
        <begin position="1"/>
        <end position="33"/>
    </location>
</feature>
<dbReference type="InterPro" id="IPR045573">
    <property type="entry name" value="Fut8_N_cat"/>
</dbReference>
<evidence type="ECO:0000256" key="3">
    <source>
        <dbReference type="PROSITE-ProRule" id="PRU00992"/>
    </source>
</evidence>